<evidence type="ECO:0000256" key="4">
    <source>
        <dbReference type="ARBA" id="ARBA00022692"/>
    </source>
</evidence>
<dbReference type="PANTHER" id="PTHR33406:SF6">
    <property type="entry name" value="MEMBRANE PROTEIN YDGH-RELATED"/>
    <property type="match status" value="1"/>
</dbReference>
<comment type="subcellular location">
    <subcellularLocation>
        <location evidence="1">Cell membrane</location>
        <topology evidence="1">Multi-pass membrane protein</topology>
    </subcellularLocation>
</comment>
<evidence type="ECO:0000256" key="6">
    <source>
        <dbReference type="ARBA" id="ARBA00023136"/>
    </source>
</evidence>
<name>A0A9X2IY76_9NOCA</name>
<organism evidence="9 10">
    <name type="scientific">Nocardia pulmonis</name>
    <dbReference type="NCBI Taxonomy" id="2951408"/>
    <lineage>
        <taxon>Bacteria</taxon>
        <taxon>Bacillati</taxon>
        <taxon>Actinomycetota</taxon>
        <taxon>Actinomycetes</taxon>
        <taxon>Mycobacteriales</taxon>
        <taxon>Nocardiaceae</taxon>
        <taxon>Nocardia</taxon>
    </lineage>
</organism>
<dbReference type="PANTHER" id="PTHR33406">
    <property type="entry name" value="MEMBRANE PROTEIN MJ1562-RELATED"/>
    <property type="match status" value="1"/>
</dbReference>
<evidence type="ECO:0000256" key="3">
    <source>
        <dbReference type="ARBA" id="ARBA00022475"/>
    </source>
</evidence>
<evidence type="ECO:0000256" key="1">
    <source>
        <dbReference type="ARBA" id="ARBA00004651"/>
    </source>
</evidence>
<feature type="transmembrane region" description="Helical" evidence="7">
    <location>
        <begin position="255"/>
        <end position="277"/>
    </location>
</feature>
<evidence type="ECO:0000256" key="5">
    <source>
        <dbReference type="ARBA" id="ARBA00022989"/>
    </source>
</evidence>
<evidence type="ECO:0000256" key="2">
    <source>
        <dbReference type="ARBA" id="ARBA00010157"/>
    </source>
</evidence>
<dbReference type="RefSeq" id="WP_251915170.1">
    <property type="nucleotide sequence ID" value="NZ_JAMRXG010000011.1"/>
</dbReference>
<comment type="similarity">
    <text evidence="2">Belongs to the resistance-nodulation-cell division (RND) (TC 2.A.6) family. MmpL subfamily.</text>
</comment>
<sequence>MLHRDERTFAAALRRGAFGAAARLVVVALWDIARGKDGGVTAGTGRITVGGLVRRWAPLVVGAWVLLAAVMNATIPQLEHVIAGHSREFVPGNAESAVTLKKMGADFRESDTNNVVFLLLERPKDRLGDADHRYYDDVLARIVADRQHVQSAMDIWSNPQTAVANQSADGKAAYVMLRLTGEMGTTKAQQSIDAVRALVAAHPRPAGLDVYVTGPSATAGDEITAADRSMIVLTAITAVLIMLLLLVVYRSVVAAAVPLLTVGIALAVARSVVAVLGEHDVVEVSIFASALASAMILGAGTDYAIFFLGRYQESRRAGRKFVDSYHDAFRAVVPVVVASALTIAVACACMRTSQLGLLRTSGLARAIGMLVSGAAAVTLTPALVEICRHLGYLEPKPPRAPYLWRRIGTNAARWPIPIIAASLALLAVCAVALPTIRINYNERAMQPGDTESNLGYQAADRHFPKNRLSPDFLLVSADHDLRNATDLTAIEQISGSVAHIPDVSQVQSITRPMGTRLDQGSVLYQAGYIGNRLDLTSSVIDQRLNDLSSITGGLDQLIRGLDAMSQQVDAGGAGLQGLSAGMGDLRSQTRQVQQLASTVNQTIGPARQLLDNYPNCAGDRLCSTAQQAFASLDTVGQLSATMDQLSQSTNAASGAISGLGQSIPAMQDSIAQMRGMASAMIATVRILIPQLHDITAYLQDLGRDSSAAGTGPFHLPPQAFSDPRFQAALKLLVSPDGRTARIIVYGQNESFSAQGIERARAIEAAAKAAVKDTPLQNSSLSVGGVGATMADIEVIAAHDFRLLMIIVLILVFLIVLIVLRSLVAAIAVLGTVLLSYVSALGLGVLIWQHLLHQPLHWAVPPLTFIALVAVGADYNLLFTSRFKEEAVGGLKTGVIRSFAGTGGVVTTAGIVFGITMFALISSSLTNIMQIGSIIGIGLLLDTLIVRTFLLPAVAVQLGRWFWWPLRVRPAR</sequence>
<evidence type="ECO:0000313" key="10">
    <source>
        <dbReference type="Proteomes" id="UP001139157"/>
    </source>
</evidence>
<keyword evidence="10" id="KW-1185">Reference proteome</keyword>
<accession>A0A9X2IY76</accession>
<keyword evidence="5 7" id="KW-1133">Transmembrane helix</keyword>
<evidence type="ECO:0000259" key="8">
    <source>
        <dbReference type="Pfam" id="PF03176"/>
    </source>
</evidence>
<dbReference type="EMBL" id="JAMRXG010000011">
    <property type="protein sequence ID" value="MCM6776797.1"/>
    <property type="molecule type" value="Genomic_DNA"/>
</dbReference>
<feature type="transmembrane region" description="Helical" evidence="7">
    <location>
        <begin position="284"/>
        <end position="308"/>
    </location>
</feature>
<dbReference type="InterPro" id="IPR050545">
    <property type="entry name" value="Mycobact_MmpL"/>
</dbReference>
<feature type="transmembrane region" description="Helical" evidence="7">
    <location>
        <begin position="898"/>
        <end position="920"/>
    </location>
</feature>
<feature type="transmembrane region" description="Helical" evidence="7">
    <location>
        <begin position="802"/>
        <end position="819"/>
    </location>
</feature>
<evidence type="ECO:0000256" key="7">
    <source>
        <dbReference type="SAM" id="Phobius"/>
    </source>
</evidence>
<dbReference type="SUPFAM" id="SSF82866">
    <property type="entry name" value="Multidrug efflux transporter AcrB transmembrane domain"/>
    <property type="match status" value="2"/>
</dbReference>
<comment type="caution">
    <text evidence="9">The sequence shown here is derived from an EMBL/GenBank/DDBJ whole genome shotgun (WGS) entry which is preliminary data.</text>
</comment>
<feature type="transmembrane region" description="Helical" evidence="7">
    <location>
        <begin position="328"/>
        <end position="350"/>
    </location>
</feature>
<keyword evidence="3" id="KW-1003">Cell membrane</keyword>
<evidence type="ECO:0000313" key="9">
    <source>
        <dbReference type="EMBL" id="MCM6776797.1"/>
    </source>
</evidence>
<feature type="transmembrane region" description="Helical" evidence="7">
    <location>
        <begin position="414"/>
        <end position="436"/>
    </location>
</feature>
<feature type="transmembrane region" description="Helical" evidence="7">
    <location>
        <begin position="932"/>
        <end position="954"/>
    </location>
</feature>
<feature type="domain" description="Membrane transport protein MMPL" evidence="8">
    <location>
        <begin position="661"/>
        <end position="967"/>
    </location>
</feature>
<feature type="domain" description="Membrane transport protein MMPL" evidence="8">
    <location>
        <begin position="90"/>
        <end position="418"/>
    </location>
</feature>
<feature type="transmembrane region" description="Helical" evidence="7">
    <location>
        <begin position="230"/>
        <end position="249"/>
    </location>
</feature>
<gene>
    <name evidence="9" type="ORF">NDR86_25235</name>
</gene>
<keyword evidence="4 7" id="KW-0812">Transmembrane</keyword>
<dbReference type="Pfam" id="PF03176">
    <property type="entry name" value="MMPL"/>
    <property type="match status" value="2"/>
</dbReference>
<dbReference type="GO" id="GO:0005886">
    <property type="term" value="C:plasma membrane"/>
    <property type="evidence" value="ECO:0007669"/>
    <property type="project" value="UniProtKB-SubCell"/>
</dbReference>
<feature type="transmembrane region" description="Helical" evidence="7">
    <location>
        <begin position="362"/>
        <end position="384"/>
    </location>
</feature>
<dbReference type="AlphaFoldDB" id="A0A9X2IY76"/>
<keyword evidence="6 7" id="KW-0472">Membrane</keyword>
<feature type="transmembrane region" description="Helical" evidence="7">
    <location>
        <begin position="859"/>
        <end position="878"/>
    </location>
</feature>
<dbReference type="Proteomes" id="UP001139157">
    <property type="component" value="Unassembled WGS sequence"/>
</dbReference>
<reference evidence="9" key="1">
    <citation type="submission" date="2022-06" db="EMBL/GenBank/DDBJ databases">
        <title>Novel species in genus nocardia.</title>
        <authorList>
            <person name="Li F."/>
        </authorList>
    </citation>
    <scope>NUCLEOTIDE SEQUENCE</scope>
    <source>
        <strain evidence="9">CDC141</strain>
    </source>
</reference>
<feature type="transmembrane region" description="Helical" evidence="7">
    <location>
        <begin position="825"/>
        <end position="847"/>
    </location>
</feature>
<proteinExistence type="inferred from homology"/>
<protein>
    <submittedName>
        <fullName evidence="9">RND family transporter</fullName>
    </submittedName>
</protein>
<dbReference type="InterPro" id="IPR004869">
    <property type="entry name" value="MMPL_dom"/>
</dbReference>
<dbReference type="Gene3D" id="1.20.1640.10">
    <property type="entry name" value="Multidrug efflux transporter AcrB transmembrane domain"/>
    <property type="match status" value="2"/>
</dbReference>